<feature type="non-terminal residue" evidence="2">
    <location>
        <position position="85"/>
    </location>
</feature>
<feature type="domain" description="WSC" evidence="1">
    <location>
        <begin position="1"/>
        <end position="85"/>
    </location>
</feature>
<evidence type="ECO:0000313" key="3">
    <source>
        <dbReference type="Proteomes" id="UP000799421"/>
    </source>
</evidence>
<gene>
    <name evidence="2" type="ORF">K470DRAFT_206201</name>
</gene>
<organism evidence="2 3">
    <name type="scientific">Piedraia hortae CBS 480.64</name>
    <dbReference type="NCBI Taxonomy" id="1314780"/>
    <lineage>
        <taxon>Eukaryota</taxon>
        <taxon>Fungi</taxon>
        <taxon>Dikarya</taxon>
        <taxon>Ascomycota</taxon>
        <taxon>Pezizomycotina</taxon>
        <taxon>Dothideomycetes</taxon>
        <taxon>Dothideomycetidae</taxon>
        <taxon>Capnodiales</taxon>
        <taxon>Piedraiaceae</taxon>
        <taxon>Piedraia</taxon>
    </lineage>
</organism>
<keyword evidence="3" id="KW-1185">Reference proteome</keyword>
<evidence type="ECO:0000313" key="2">
    <source>
        <dbReference type="EMBL" id="KAF2857383.1"/>
    </source>
</evidence>
<dbReference type="Pfam" id="PF01822">
    <property type="entry name" value="WSC"/>
    <property type="match status" value="1"/>
</dbReference>
<reference evidence="2" key="1">
    <citation type="journal article" date="2020" name="Stud. Mycol.">
        <title>101 Dothideomycetes genomes: a test case for predicting lifestyles and emergence of pathogens.</title>
        <authorList>
            <person name="Haridas S."/>
            <person name="Albert R."/>
            <person name="Binder M."/>
            <person name="Bloem J."/>
            <person name="Labutti K."/>
            <person name="Salamov A."/>
            <person name="Andreopoulos B."/>
            <person name="Baker S."/>
            <person name="Barry K."/>
            <person name="Bills G."/>
            <person name="Bluhm B."/>
            <person name="Cannon C."/>
            <person name="Castanera R."/>
            <person name="Culley D."/>
            <person name="Daum C."/>
            <person name="Ezra D."/>
            <person name="Gonzalez J."/>
            <person name="Henrissat B."/>
            <person name="Kuo A."/>
            <person name="Liang C."/>
            <person name="Lipzen A."/>
            <person name="Lutzoni F."/>
            <person name="Magnuson J."/>
            <person name="Mondo S."/>
            <person name="Nolan M."/>
            <person name="Ohm R."/>
            <person name="Pangilinan J."/>
            <person name="Park H.-J."/>
            <person name="Ramirez L."/>
            <person name="Alfaro M."/>
            <person name="Sun H."/>
            <person name="Tritt A."/>
            <person name="Yoshinaga Y."/>
            <person name="Zwiers L.-H."/>
            <person name="Turgeon B."/>
            <person name="Goodwin S."/>
            <person name="Spatafora J."/>
            <person name="Crous P."/>
            <person name="Grigoriev I."/>
        </authorList>
    </citation>
    <scope>NUCLEOTIDE SEQUENCE</scope>
    <source>
        <strain evidence="2">CBS 480.64</strain>
    </source>
</reference>
<dbReference type="AlphaFoldDB" id="A0A6A7BQ15"/>
<evidence type="ECO:0000259" key="1">
    <source>
        <dbReference type="PROSITE" id="PS51212"/>
    </source>
</evidence>
<protein>
    <recommendedName>
        <fullName evidence="1">WSC domain-containing protein</fullName>
    </recommendedName>
</protein>
<dbReference type="EMBL" id="MU006047">
    <property type="protein sequence ID" value="KAF2857383.1"/>
    <property type="molecule type" value="Genomic_DNA"/>
</dbReference>
<accession>A0A6A7BQ15</accession>
<proteinExistence type="predicted"/>
<sequence>YNGCYKEVPGHALRGKSQSSSSMNNQGCAKLCSGYQFFATEYASECYCGNTLDASSAVVNDGRCFMASADDNSVMCGGPNELSLY</sequence>
<dbReference type="OrthoDB" id="2019572at2759"/>
<dbReference type="SMART" id="SM00321">
    <property type="entry name" value="WSC"/>
    <property type="match status" value="1"/>
</dbReference>
<name>A0A6A7BQ15_9PEZI</name>
<dbReference type="Proteomes" id="UP000799421">
    <property type="component" value="Unassembled WGS sequence"/>
</dbReference>
<feature type="non-terminal residue" evidence="2">
    <location>
        <position position="1"/>
    </location>
</feature>
<dbReference type="InterPro" id="IPR002889">
    <property type="entry name" value="WSC_carb-bd"/>
</dbReference>
<dbReference type="PROSITE" id="PS51212">
    <property type="entry name" value="WSC"/>
    <property type="match status" value="1"/>
</dbReference>